<dbReference type="Pfam" id="PF00582">
    <property type="entry name" value="Usp"/>
    <property type="match status" value="2"/>
</dbReference>
<dbReference type="InterPro" id="IPR006015">
    <property type="entry name" value="Universal_stress_UspA"/>
</dbReference>
<dbReference type="PANTHER" id="PTHR46268:SF6">
    <property type="entry name" value="UNIVERSAL STRESS PROTEIN UP12"/>
    <property type="match status" value="1"/>
</dbReference>
<dbReference type="PANTHER" id="PTHR46268">
    <property type="entry name" value="STRESS RESPONSE PROTEIN NHAX"/>
    <property type="match status" value="1"/>
</dbReference>
<dbReference type="PRINTS" id="PR01438">
    <property type="entry name" value="UNVRSLSTRESS"/>
</dbReference>
<reference evidence="3 4" key="1">
    <citation type="submission" date="2020-08" db="EMBL/GenBank/DDBJ databases">
        <title>The Agave Microbiome: Exploring the role of microbial communities in plant adaptations to desert environments.</title>
        <authorList>
            <person name="Partida-Martinez L.P."/>
        </authorList>
    </citation>
    <scope>NUCLEOTIDE SEQUENCE [LARGE SCALE GENOMIC DNA]</scope>
    <source>
        <strain evidence="3 4">RAS26</strain>
    </source>
</reference>
<organism evidence="3 4">
    <name type="scientific">Cellulomonas cellasea</name>
    <dbReference type="NCBI Taxonomy" id="43670"/>
    <lineage>
        <taxon>Bacteria</taxon>
        <taxon>Bacillati</taxon>
        <taxon>Actinomycetota</taxon>
        <taxon>Actinomycetes</taxon>
        <taxon>Micrococcales</taxon>
        <taxon>Cellulomonadaceae</taxon>
        <taxon>Cellulomonas</taxon>
    </lineage>
</organism>
<reference evidence="3 4" key="2">
    <citation type="submission" date="2020-08" db="EMBL/GenBank/DDBJ databases">
        <authorList>
            <person name="Partida-Martinez L."/>
            <person name="Huntemann M."/>
            <person name="Clum A."/>
            <person name="Wang J."/>
            <person name="Palaniappan K."/>
            <person name="Ritter S."/>
            <person name="Chen I.-M."/>
            <person name="Stamatis D."/>
            <person name="Reddy T."/>
            <person name="O'Malley R."/>
            <person name="Daum C."/>
            <person name="Shapiro N."/>
            <person name="Ivanova N."/>
            <person name="Kyrpides N."/>
            <person name="Woyke T."/>
        </authorList>
    </citation>
    <scope>NUCLEOTIDE SEQUENCE [LARGE SCALE GENOMIC DNA]</scope>
    <source>
        <strain evidence="3 4">RAS26</strain>
    </source>
</reference>
<dbReference type="Proteomes" id="UP000518206">
    <property type="component" value="Unassembled WGS sequence"/>
</dbReference>
<evidence type="ECO:0000259" key="2">
    <source>
        <dbReference type="Pfam" id="PF00582"/>
    </source>
</evidence>
<sequence length="295" mass="31279">MRTDGPVVIALDGSPHSELTLQWGLAEAQRRDARVVLARAYQEPREITQWSWYPVFEDLDFSTEAKEYLEERAERAAAQHPGLRLETALLHGSEVPQLRTLSEDAQLLVLGARGQSVRRHIGRVSAHLAAHARCPVAVVRADHPVAPDAPVVVGVDGSRTSVAAARVAAREAGLLGVGLVVTHARPTYPDPYGTGGTGGTGGPVVVTDETDPAHRAAASVAEDLRAAHPGLDVRLHMVDDEPVHALVEAARDARLLVVGSRGLGAFQGMLLGAVSSDVVRTARTSVLVVHEVEAA</sequence>
<feature type="domain" description="UspA" evidence="2">
    <location>
        <begin position="7"/>
        <end position="140"/>
    </location>
</feature>
<gene>
    <name evidence="3" type="ORF">FHR80_000573</name>
</gene>
<evidence type="ECO:0000313" key="4">
    <source>
        <dbReference type="Proteomes" id="UP000518206"/>
    </source>
</evidence>
<dbReference type="RefSeq" id="WP_183294656.1">
    <property type="nucleotide sequence ID" value="NZ_JACHVX010000001.1"/>
</dbReference>
<name>A0A7W4UD84_9CELL</name>
<feature type="domain" description="UspA" evidence="2">
    <location>
        <begin position="151"/>
        <end position="290"/>
    </location>
</feature>
<dbReference type="InterPro" id="IPR014729">
    <property type="entry name" value="Rossmann-like_a/b/a_fold"/>
</dbReference>
<dbReference type="AlphaFoldDB" id="A0A7W4UD84"/>
<protein>
    <submittedName>
        <fullName evidence="3">Nucleotide-binding universal stress UspA family protein</fullName>
    </submittedName>
</protein>
<comment type="caution">
    <text evidence="3">The sequence shown here is derived from an EMBL/GenBank/DDBJ whole genome shotgun (WGS) entry which is preliminary data.</text>
</comment>
<accession>A0A7W4UD84</accession>
<comment type="similarity">
    <text evidence="1">Belongs to the universal stress protein A family.</text>
</comment>
<dbReference type="Gene3D" id="3.40.50.620">
    <property type="entry name" value="HUPs"/>
    <property type="match status" value="2"/>
</dbReference>
<dbReference type="SUPFAM" id="SSF52402">
    <property type="entry name" value="Adenine nucleotide alpha hydrolases-like"/>
    <property type="match status" value="2"/>
</dbReference>
<dbReference type="InterPro" id="IPR006016">
    <property type="entry name" value="UspA"/>
</dbReference>
<dbReference type="EMBL" id="JACHVX010000001">
    <property type="protein sequence ID" value="MBB2921679.1"/>
    <property type="molecule type" value="Genomic_DNA"/>
</dbReference>
<evidence type="ECO:0000313" key="3">
    <source>
        <dbReference type="EMBL" id="MBB2921679.1"/>
    </source>
</evidence>
<evidence type="ECO:0000256" key="1">
    <source>
        <dbReference type="ARBA" id="ARBA00008791"/>
    </source>
</evidence>
<proteinExistence type="inferred from homology"/>